<comment type="caution">
    <text evidence="1">The sequence shown here is derived from an EMBL/GenBank/DDBJ whole genome shotgun (WGS) entry which is preliminary data.</text>
</comment>
<accession>A0A255DDM4</accession>
<name>A0A255DDM4_9MYCO</name>
<dbReference type="EMBL" id="NOZR01000016">
    <property type="protein sequence ID" value="OYN77476.1"/>
    <property type="molecule type" value="Genomic_DNA"/>
</dbReference>
<keyword evidence="2" id="KW-1185">Reference proteome</keyword>
<gene>
    <name evidence="1" type="ORF">CG716_18245</name>
</gene>
<organism evidence="1 2">
    <name type="scientific">Mycolicibacterium sphagni</name>
    <dbReference type="NCBI Taxonomy" id="1786"/>
    <lineage>
        <taxon>Bacteria</taxon>
        <taxon>Bacillati</taxon>
        <taxon>Actinomycetota</taxon>
        <taxon>Actinomycetes</taxon>
        <taxon>Mycobacteriales</taxon>
        <taxon>Mycobacteriaceae</taxon>
        <taxon>Mycolicibacterium</taxon>
    </lineage>
</organism>
<evidence type="ECO:0000313" key="1">
    <source>
        <dbReference type="EMBL" id="OYN77476.1"/>
    </source>
</evidence>
<protein>
    <submittedName>
        <fullName evidence="1">Uncharacterized protein</fullName>
    </submittedName>
</protein>
<reference evidence="1 2" key="1">
    <citation type="submission" date="2017-07" db="EMBL/GenBank/DDBJ databases">
        <title>The new phylogeny of genus Mycobacterium.</title>
        <authorList>
            <person name="Tortoli E."/>
            <person name="Trovato A."/>
            <person name="Cirillo D.M."/>
        </authorList>
    </citation>
    <scope>NUCLEOTIDE SEQUENCE [LARGE SCALE GENOMIC DNA]</scope>
    <source>
        <strain evidence="1 2">ATCC 33027</strain>
    </source>
</reference>
<dbReference type="AlphaFoldDB" id="A0A255DDM4"/>
<evidence type="ECO:0000313" key="2">
    <source>
        <dbReference type="Proteomes" id="UP000216063"/>
    </source>
</evidence>
<dbReference type="Proteomes" id="UP000216063">
    <property type="component" value="Unassembled WGS sequence"/>
</dbReference>
<proteinExistence type="predicted"/>
<sequence>MGGDPAASPHDGDGRAGEMHALSARGLVSALKTAGFAVPNPLDTTVQDCSADGCQQSIVTDTLRVESFATTAQAQQYAADRGFYQVETVVVSFAPPLPETERARYRTEIQKLVA</sequence>